<dbReference type="FunFam" id="2.30.22.10:FF:000001">
    <property type="entry name" value="Protein GrpE"/>
    <property type="match status" value="1"/>
</dbReference>
<proteinExistence type="inferred from homology"/>
<dbReference type="NCBIfam" id="NF010741">
    <property type="entry name" value="PRK14143.1"/>
    <property type="match status" value="1"/>
</dbReference>
<dbReference type="OrthoDB" id="201635at2759"/>
<dbReference type="Pfam" id="PF01025">
    <property type="entry name" value="GrpE"/>
    <property type="match status" value="1"/>
</dbReference>
<dbReference type="GO" id="GO:0009507">
    <property type="term" value="C:chloroplast"/>
    <property type="evidence" value="ECO:0007669"/>
    <property type="project" value="TreeGrafter"/>
</dbReference>
<sequence length="418" mass="45569">MSATSIAGQVSMAAAPAAVSSPACSSMPRQQLSSSSQRWESSSTSAYCRRLPCHFAAKAGSERAGAGTSLCCPPPSSGRELKVAVMAAGGLLDVRRSRAGKGSCASRICHVAVSLNSLSKKSAIFRDWRRDQRRNAQRTFRVGSSVVSEQTAQESNEAAAAVEGELVTDEEVLSEQREPQEQRQQQQEDEEEVGDDRPRVYSTASLLDAYGESLAAGDLVSLDQIKGQLAAMEEEREQLHAQVTSLSEELQNGKERFLRLNADFDNFRKRSEREKASLGDSVKGDLIESLLPVLDNFERAKGQIKAETEKEKSIDTSYQGIYRQFVETLKSVGLRPVETVGVEFNPMFHEAIMREASPEHEEGIVMREFRKGFVLGERLIRPAMVMVSSGPPAAEEAAPAQEAPAAGEEVGQEQAQVE</sequence>
<evidence type="ECO:0000256" key="6">
    <source>
        <dbReference type="ARBA" id="ARBA00023186"/>
    </source>
</evidence>
<evidence type="ECO:0000313" key="11">
    <source>
        <dbReference type="EMBL" id="GBG83836.1"/>
    </source>
</evidence>
<evidence type="ECO:0000256" key="7">
    <source>
        <dbReference type="RuleBase" id="RU000640"/>
    </source>
</evidence>
<accession>A0A388LNA7</accession>
<dbReference type="PANTHER" id="PTHR21237">
    <property type="entry name" value="GRPE PROTEIN"/>
    <property type="match status" value="1"/>
</dbReference>
<dbReference type="GO" id="GO:0051087">
    <property type="term" value="F:protein-folding chaperone binding"/>
    <property type="evidence" value="ECO:0007669"/>
    <property type="project" value="InterPro"/>
</dbReference>
<dbReference type="CDD" id="cd00446">
    <property type="entry name" value="GrpE"/>
    <property type="match status" value="1"/>
</dbReference>
<dbReference type="GO" id="GO:0005759">
    <property type="term" value="C:mitochondrial matrix"/>
    <property type="evidence" value="ECO:0007669"/>
    <property type="project" value="UniProtKB-SubCell"/>
</dbReference>
<comment type="function">
    <text evidence="7">Essential component of the PAM complex, a complex required for the translocation of transit peptide-containing proteins from the inner membrane into the mitochondrial matrix in an ATP-dependent manner.</text>
</comment>
<organism evidence="11 12">
    <name type="scientific">Chara braunii</name>
    <name type="common">Braun's stonewort</name>
    <dbReference type="NCBI Taxonomy" id="69332"/>
    <lineage>
        <taxon>Eukaryota</taxon>
        <taxon>Viridiplantae</taxon>
        <taxon>Streptophyta</taxon>
        <taxon>Charophyceae</taxon>
        <taxon>Charales</taxon>
        <taxon>Characeae</taxon>
        <taxon>Chara</taxon>
    </lineage>
</organism>
<dbReference type="SUPFAM" id="SSF51064">
    <property type="entry name" value="Head domain of nucleotide exchange factor GrpE"/>
    <property type="match status" value="1"/>
</dbReference>
<evidence type="ECO:0000256" key="3">
    <source>
        <dbReference type="ARBA" id="ARBA00011738"/>
    </source>
</evidence>
<evidence type="ECO:0000313" key="12">
    <source>
        <dbReference type="Proteomes" id="UP000265515"/>
    </source>
</evidence>
<evidence type="ECO:0000256" key="4">
    <source>
        <dbReference type="ARBA" id="ARBA00022490"/>
    </source>
</evidence>
<dbReference type="Proteomes" id="UP000265515">
    <property type="component" value="Unassembled WGS sequence"/>
</dbReference>
<reference evidence="11 12" key="1">
    <citation type="journal article" date="2018" name="Cell">
        <title>The Chara Genome: Secondary Complexity and Implications for Plant Terrestrialization.</title>
        <authorList>
            <person name="Nishiyama T."/>
            <person name="Sakayama H."/>
            <person name="Vries J.D."/>
            <person name="Buschmann H."/>
            <person name="Saint-Marcoux D."/>
            <person name="Ullrich K.K."/>
            <person name="Haas F.B."/>
            <person name="Vanderstraeten L."/>
            <person name="Becker D."/>
            <person name="Lang D."/>
            <person name="Vosolsobe S."/>
            <person name="Rombauts S."/>
            <person name="Wilhelmsson P.K.I."/>
            <person name="Janitza P."/>
            <person name="Kern R."/>
            <person name="Heyl A."/>
            <person name="Rumpler F."/>
            <person name="Villalobos L.I.A.C."/>
            <person name="Clay J.M."/>
            <person name="Skokan R."/>
            <person name="Toyoda A."/>
            <person name="Suzuki Y."/>
            <person name="Kagoshima H."/>
            <person name="Schijlen E."/>
            <person name="Tajeshwar N."/>
            <person name="Catarino B."/>
            <person name="Hetherington A.J."/>
            <person name="Saltykova A."/>
            <person name="Bonnot C."/>
            <person name="Breuninger H."/>
            <person name="Symeonidi A."/>
            <person name="Radhakrishnan G.V."/>
            <person name="Van Nieuwerburgh F."/>
            <person name="Deforce D."/>
            <person name="Chang C."/>
            <person name="Karol K.G."/>
            <person name="Hedrich R."/>
            <person name="Ulvskov P."/>
            <person name="Glockner G."/>
            <person name="Delwiche C.F."/>
            <person name="Petrasek J."/>
            <person name="Van de Peer Y."/>
            <person name="Friml J."/>
            <person name="Beilby M."/>
            <person name="Dolan L."/>
            <person name="Kohara Y."/>
            <person name="Sugano S."/>
            <person name="Fujiyama A."/>
            <person name="Delaux P.-M."/>
            <person name="Quint M."/>
            <person name="TheiBen G."/>
            <person name="Hagemann M."/>
            <person name="Harholt J."/>
            <person name="Dunand C."/>
            <person name="Zachgo S."/>
            <person name="Langdale J."/>
            <person name="Maumus F."/>
            <person name="Straeten D.V.D."/>
            <person name="Gould S.B."/>
            <person name="Rensing S.A."/>
        </authorList>
    </citation>
    <scope>NUCLEOTIDE SEQUENCE [LARGE SCALE GENOMIC DNA]</scope>
    <source>
        <strain evidence="11 12">S276</strain>
    </source>
</reference>
<dbReference type="STRING" id="69332.A0A388LNA7"/>
<evidence type="ECO:0000256" key="2">
    <source>
        <dbReference type="ARBA" id="ARBA00009054"/>
    </source>
</evidence>
<keyword evidence="5" id="KW-0346">Stress response</keyword>
<feature type="region of interest" description="Disordered" evidence="10">
    <location>
        <begin position="170"/>
        <end position="199"/>
    </location>
</feature>
<dbReference type="GO" id="GO:0051082">
    <property type="term" value="F:unfolded protein binding"/>
    <property type="evidence" value="ECO:0007669"/>
    <property type="project" value="TreeGrafter"/>
</dbReference>
<evidence type="ECO:0000256" key="5">
    <source>
        <dbReference type="ARBA" id="ARBA00023016"/>
    </source>
</evidence>
<name>A0A388LNA7_CHABU</name>
<evidence type="ECO:0000256" key="8">
    <source>
        <dbReference type="RuleBase" id="RU004478"/>
    </source>
</evidence>
<dbReference type="GO" id="GO:0000774">
    <property type="term" value="F:adenyl-nucleotide exchange factor activity"/>
    <property type="evidence" value="ECO:0007669"/>
    <property type="project" value="InterPro"/>
</dbReference>
<dbReference type="PROSITE" id="PS01071">
    <property type="entry name" value="GRPE"/>
    <property type="match status" value="1"/>
</dbReference>
<dbReference type="SUPFAM" id="SSF58014">
    <property type="entry name" value="Coiled-coil domain of nucleotide exchange factor GrpE"/>
    <property type="match status" value="1"/>
</dbReference>
<feature type="region of interest" description="Disordered" evidence="10">
    <location>
        <begin position="390"/>
        <end position="418"/>
    </location>
</feature>
<comment type="subunit">
    <text evidence="3">Homodimer.</text>
</comment>
<keyword evidence="6 7" id="KW-0143">Chaperone</keyword>
<keyword evidence="12" id="KW-1185">Reference proteome</keyword>
<keyword evidence="9" id="KW-0175">Coiled coil</keyword>
<dbReference type="OMA" id="RNICNIA"/>
<evidence type="ECO:0000256" key="10">
    <source>
        <dbReference type="SAM" id="MobiDB-lite"/>
    </source>
</evidence>
<evidence type="ECO:0000256" key="1">
    <source>
        <dbReference type="ARBA" id="ARBA00004496"/>
    </source>
</evidence>
<feature type="coiled-coil region" evidence="9">
    <location>
        <begin position="222"/>
        <end position="256"/>
    </location>
</feature>
<evidence type="ECO:0000256" key="9">
    <source>
        <dbReference type="SAM" id="Coils"/>
    </source>
</evidence>
<comment type="similarity">
    <text evidence="2 8">Belongs to the GrpE family.</text>
</comment>
<comment type="caution">
    <text evidence="11">The sequence shown here is derived from an EMBL/GenBank/DDBJ whole genome shotgun (WGS) entry which is preliminary data.</text>
</comment>
<dbReference type="Gene3D" id="2.30.22.10">
    <property type="entry name" value="Head domain of nucleotide exchange factor GrpE"/>
    <property type="match status" value="1"/>
</dbReference>
<dbReference type="Gramene" id="GBG83836">
    <property type="protein sequence ID" value="GBG83836"/>
    <property type="gene ID" value="CBR_g37635"/>
</dbReference>
<dbReference type="PANTHER" id="PTHR21237:SF40">
    <property type="entry name" value="CELL CYCLE AND APOPTOSIS REGULATOR PROTEIN 2"/>
    <property type="match status" value="1"/>
</dbReference>
<dbReference type="EMBL" id="BFEA01000453">
    <property type="protein sequence ID" value="GBG83836.1"/>
    <property type="molecule type" value="Genomic_DNA"/>
</dbReference>
<dbReference type="GO" id="GO:0006457">
    <property type="term" value="P:protein folding"/>
    <property type="evidence" value="ECO:0007669"/>
    <property type="project" value="InterPro"/>
</dbReference>
<dbReference type="HAMAP" id="MF_01151">
    <property type="entry name" value="GrpE"/>
    <property type="match status" value="1"/>
</dbReference>
<keyword evidence="4" id="KW-0963">Cytoplasm</keyword>
<comment type="subcellular location">
    <subcellularLocation>
        <location evidence="1">Cytoplasm</location>
    </subcellularLocation>
    <subcellularLocation>
        <location evidence="7">Mitochondrion matrix</location>
    </subcellularLocation>
</comment>
<dbReference type="Gene3D" id="3.90.20.20">
    <property type="match status" value="1"/>
</dbReference>
<dbReference type="InterPro" id="IPR000740">
    <property type="entry name" value="GrpE"/>
</dbReference>
<dbReference type="InterPro" id="IPR009012">
    <property type="entry name" value="GrpE_head"/>
</dbReference>
<dbReference type="PRINTS" id="PR00773">
    <property type="entry name" value="GRPEPROTEIN"/>
</dbReference>
<dbReference type="GO" id="GO:0042803">
    <property type="term" value="F:protein homodimerization activity"/>
    <property type="evidence" value="ECO:0007669"/>
    <property type="project" value="InterPro"/>
</dbReference>
<dbReference type="InterPro" id="IPR013805">
    <property type="entry name" value="GrpE_CC"/>
</dbReference>
<protein>
    <recommendedName>
        <fullName evidence="7">GrpE protein homolog</fullName>
    </recommendedName>
</protein>
<gene>
    <name evidence="11" type="ORF">CBR_g37635</name>
</gene>
<dbReference type="AlphaFoldDB" id="A0A388LNA7"/>
<keyword evidence="7" id="KW-0496">Mitochondrion</keyword>